<evidence type="ECO:0000256" key="3">
    <source>
        <dbReference type="ARBA" id="ARBA00022737"/>
    </source>
</evidence>
<keyword evidence="3" id="KW-0677">Repeat</keyword>
<proteinExistence type="predicted"/>
<feature type="compositionally biased region" description="Basic and acidic residues" evidence="6">
    <location>
        <begin position="760"/>
        <end position="771"/>
    </location>
</feature>
<dbReference type="InterPro" id="IPR022100">
    <property type="entry name" value="WDHD1/CFT4_beta-prop_2nd"/>
</dbReference>
<dbReference type="PANTHER" id="PTHR19932">
    <property type="entry name" value="WD REPEAT AND HMG-BOX DNA BINDING PROTEIN"/>
    <property type="match status" value="1"/>
</dbReference>
<dbReference type="EMBL" id="JAPWTJ010001455">
    <property type="protein sequence ID" value="KAJ8971614.1"/>
    <property type="molecule type" value="Genomic_DNA"/>
</dbReference>
<evidence type="ECO:0000256" key="4">
    <source>
        <dbReference type="ARBA" id="ARBA00023242"/>
    </source>
</evidence>
<feature type="domain" description="WDHD1/CFT4 second beta-propeller" evidence="7">
    <location>
        <begin position="516"/>
        <end position="648"/>
    </location>
</feature>
<dbReference type="InterPro" id="IPR015943">
    <property type="entry name" value="WD40/YVTN_repeat-like_dom_sf"/>
</dbReference>
<evidence type="ECO:0000256" key="1">
    <source>
        <dbReference type="ARBA" id="ARBA00004123"/>
    </source>
</evidence>
<keyword evidence="11" id="KW-1185">Reference proteome</keyword>
<comment type="caution">
    <text evidence="10">The sequence shown here is derived from an EMBL/GenBank/DDBJ whole genome shotgun (WGS) entry which is preliminary data.</text>
</comment>
<evidence type="ECO:0008006" key="12">
    <source>
        <dbReference type="Google" id="ProtNLM"/>
    </source>
</evidence>
<evidence type="ECO:0000259" key="7">
    <source>
        <dbReference type="Pfam" id="PF12341"/>
    </source>
</evidence>
<dbReference type="PROSITE" id="PS00678">
    <property type="entry name" value="WD_REPEATS_1"/>
    <property type="match status" value="1"/>
</dbReference>
<evidence type="ECO:0000256" key="5">
    <source>
        <dbReference type="PROSITE-ProRule" id="PRU00221"/>
    </source>
</evidence>
<dbReference type="Pfam" id="PF20946">
    <property type="entry name" value="Ctf4_C"/>
    <property type="match status" value="1"/>
</dbReference>
<evidence type="ECO:0000259" key="8">
    <source>
        <dbReference type="Pfam" id="PF20946"/>
    </source>
</evidence>
<organism evidence="10 11">
    <name type="scientific">Molorchus minor</name>
    <dbReference type="NCBI Taxonomy" id="1323400"/>
    <lineage>
        <taxon>Eukaryota</taxon>
        <taxon>Metazoa</taxon>
        <taxon>Ecdysozoa</taxon>
        <taxon>Arthropoda</taxon>
        <taxon>Hexapoda</taxon>
        <taxon>Insecta</taxon>
        <taxon>Pterygota</taxon>
        <taxon>Neoptera</taxon>
        <taxon>Endopterygota</taxon>
        <taxon>Coleoptera</taxon>
        <taxon>Polyphaga</taxon>
        <taxon>Cucujiformia</taxon>
        <taxon>Chrysomeloidea</taxon>
        <taxon>Cerambycidae</taxon>
        <taxon>Lamiinae</taxon>
        <taxon>Monochamini</taxon>
        <taxon>Molorchus</taxon>
    </lineage>
</organism>
<dbReference type="PANTHER" id="PTHR19932:SF10">
    <property type="entry name" value="WD REPEAT AND HMG-BOX DNA-BINDING PROTEIN 1"/>
    <property type="match status" value="1"/>
</dbReference>
<name>A0ABQ9J210_9CUCU</name>
<feature type="domain" description="WDHD1/CFT4 second beta-propeller" evidence="7">
    <location>
        <begin position="392"/>
        <end position="507"/>
    </location>
</feature>
<dbReference type="InterPro" id="IPR001680">
    <property type="entry name" value="WD40_rpt"/>
</dbReference>
<dbReference type="InterPro" id="IPR036322">
    <property type="entry name" value="WD40_repeat_dom_sf"/>
</dbReference>
<dbReference type="SUPFAM" id="SSF50978">
    <property type="entry name" value="WD40 repeat-like"/>
    <property type="match status" value="1"/>
</dbReference>
<dbReference type="Pfam" id="PF12341">
    <property type="entry name" value="Mcl1_mid"/>
    <property type="match status" value="2"/>
</dbReference>
<evidence type="ECO:0000313" key="11">
    <source>
        <dbReference type="Proteomes" id="UP001162164"/>
    </source>
</evidence>
<gene>
    <name evidence="10" type="ORF">NQ317_014735</name>
</gene>
<comment type="subcellular location">
    <subcellularLocation>
        <location evidence="1">Nucleus</location>
    </subcellularLocation>
</comment>
<dbReference type="Pfam" id="PF24817">
    <property type="entry name" value="WD40_WDHD1_1st"/>
    <property type="match status" value="1"/>
</dbReference>
<reference evidence="10" key="1">
    <citation type="journal article" date="2023" name="Insect Mol. Biol.">
        <title>Genome sequencing provides insights into the evolution of gene families encoding plant cell wall-degrading enzymes in longhorned beetles.</title>
        <authorList>
            <person name="Shin N.R."/>
            <person name="Okamura Y."/>
            <person name="Kirsch R."/>
            <person name="Pauchet Y."/>
        </authorList>
    </citation>
    <scope>NUCLEOTIDE SEQUENCE</scope>
    <source>
        <strain evidence="10">MMC_N1</strain>
    </source>
</reference>
<evidence type="ECO:0000256" key="6">
    <source>
        <dbReference type="SAM" id="MobiDB-lite"/>
    </source>
</evidence>
<feature type="domain" description="WDHD1 first WD40" evidence="9">
    <location>
        <begin position="24"/>
        <end position="316"/>
    </location>
</feature>
<dbReference type="Proteomes" id="UP001162164">
    <property type="component" value="Unassembled WGS sequence"/>
</dbReference>
<keyword evidence="2 5" id="KW-0853">WD repeat</keyword>
<protein>
    <recommendedName>
        <fullName evidence="12">WD repeat and HMG-box DNA-binding protein 1</fullName>
    </recommendedName>
</protein>
<feature type="compositionally biased region" description="Polar residues" evidence="6">
    <location>
        <begin position="772"/>
        <end position="807"/>
    </location>
</feature>
<keyword evidence="4" id="KW-0539">Nucleus</keyword>
<dbReference type="PROSITE" id="PS50082">
    <property type="entry name" value="WD_REPEATS_2"/>
    <property type="match status" value="3"/>
</dbReference>
<feature type="repeat" description="WD" evidence="5">
    <location>
        <begin position="252"/>
        <end position="283"/>
    </location>
</feature>
<evidence type="ECO:0000313" key="10">
    <source>
        <dbReference type="EMBL" id="KAJ8971614.1"/>
    </source>
</evidence>
<evidence type="ECO:0000256" key="2">
    <source>
        <dbReference type="ARBA" id="ARBA00022574"/>
    </source>
</evidence>
<evidence type="ECO:0000259" key="9">
    <source>
        <dbReference type="Pfam" id="PF24817"/>
    </source>
</evidence>
<feature type="repeat" description="WD" evidence="5">
    <location>
        <begin position="148"/>
        <end position="189"/>
    </location>
</feature>
<feature type="compositionally biased region" description="Basic and acidic residues" evidence="6">
    <location>
        <begin position="808"/>
        <end position="822"/>
    </location>
</feature>
<sequence>MISPSCAFDIIVLEKMSVIQEPLRYAHDEGHTDVCFTEDGDKYITCGADGDIRIWLTDESEDPVHNCVGEWALCVKQKGDKLYVSTSSNDIQILTLPDGERDGVLDRFVAPINHIAIGKNSELIALAGEDMEIKIRNLERNDKQVKVLGSLSGPCLSIAICPNSKMIAASSGDSKLRIWDVENMNLLKEISCFPKVNSFSNVKVLCRIDFEPTQGKHLAYPNQNVVIILTTDDWSQTATLVCDQVSASYSIVQYSPCGKYILATSDEGDFVVWDVSSQTVTNTSKHPKSTAITGVMWNPKGNGTVVYTDVEGQLGILSKLINDNSENQRILNLQKNDSLVDNEDFENLEFGGDERIDHDDITLEKSDRDFMGRSSRCTTPRARTPEVLPQRHFMPSSTPEHLDPRYLCWNEVGVIKSYGNTSDETSSKSIEVEFHDTTFHNSMMLQNYQDYTMGTISKAALVSNICDSFVRTSKEWILKAGEYEEIILIAASENLVCFVMNNYIIRVLWSQWWHLKNILMVAYHSAGVRKGDQCISIRLIKLEGYVMEIKDISSALGPESSLMWLGFSDVGTPAMMDSLGMLSLYPHSCNTWIPFCDTTRHRQSPSDGFFVTTVFESYQAVGGIKCKGSMYPGFAPRPTMCELPLEPPFAEVETEKTQMEMNLFMWSTLQIMDTDKKFKETAVKTFALACRNNLDERALEFQEILSNPQILTLSLKYASRMDKKKIGVTELSTPDPTVVKPAYKKLSLSSSKYSRNKLHKTQEKSTPEVLRDTQTSEVLTSFDASENSQNMTENSGNTSQSLINTQAGEKRKHSDPDGEKPKGKQRKLGSFGFAKHT</sequence>
<accession>A0ABQ9J210</accession>
<feature type="domain" description="WDHD1/CFT4 helical bundle" evidence="8">
    <location>
        <begin position="671"/>
        <end position="724"/>
    </location>
</feature>
<dbReference type="SMART" id="SM00320">
    <property type="entry name" value="WD40"/>
    <property type="match status" value="5"/>
</dbReference>
<dbReference type="PROSITE" id="PS50294">
    <property type="entry name" value="WD_REPEATS_REGION"/>
    <property type="match status" value="1"/>
</dbReference>
<dbReference type="InterPro" id="IPR057646">
    <property type="entry name" value="WD40_WDHD1_1st"/>
</dbReference>
<feature type="region of interest" description="Disordered" evidence="6">
    <location>
        <begin position="754"/>
        <end position="837"/>
    </location>
</feature>
<feature type="repeat" description="WD" evidence="5">
    <location>
        <begin position="24"/>
        <end position="55"/>
    </location>
</feature>
<dbReference type="InterPro" id="IPR048591">
    <property type="entry name" value="WDHD1/CFT4_hel"/>
</dbReference>
<dbReference type="InterPro" id="IPR019775">
    <property type="entry name" value="WD40_repeat_CS"/>
</dbReference>
<dbReference type="Gene3D" id="2.130.10.10">
    <property type="entry name" value="YVTN repeat-like/Quinoprotein amine dehydrogenase"/>
    <property type="match status" value="2"/>
</dbReference>